<feature type="binding site" evidence="7">
    <location>
        <position position="111"/>
    </location>
    <ligand>
        <name>Fe cation</name>
        <dbReference type="ChEBI" id="CHEBI:24875"/>
    </ligand>
</feature>
<dbReference type="PRINTS" id="PR00789">
    <property type="entry name" value="OSIALOPTASE"/>
</dbReference>
<evidence type="ECO:0000256" key="7">
    <source>
        <dbReference type="HAMAP-Rule" id="MF_01445"/>
    </source>
</evidence>
<keyword evidence="10" id="KW-1185">Reference proteome</keyword>
<keyword evidence="2 7" id="KW-0819">tRNA processing</keyword>
<dbReference type="PANTHER" id="PTHR11735">
    <property type="entry name" value="TRNA N6-ADENOSINE THREONYLCARBAMOYLTRANSFERASE"/>
    <property type="match status" value="1"/>
</dbReference>
<evidence type="ECO:0000259" key="8">
    <source>
        <dbReference type="Pfam" id="PF00814"/>
    </source>
</evidence>
<evidence type="ECO:0000256" key="3">
    <source>
        <dbReference type="ARBA" id="ARBA00022723"/>
    </source>
</evidence>
<keyword evidence="3 7" id="KW-0479">Metal-binding</keyword>
<feature type="binding site" evidence="7">
    <location>
        <begin position="133"/>
        <end position="137"/>
    </location>
    <ligand>
        <name>substrate</name>
    </ligand>
</feature>
<dbReference type="EMBL" id="CP100595">
    <property type="protein sequence ID" value="UTJ06764.1"/>
    <property type="molecule type" value="Genomic_DNA"/>
</dbReference>
<dbReference type="PANTHER" id="PTHR11735:SF6">
    <property type="entry name" value="TRNA N6-ADENOSINE THREONYLCARBAMOYLTRANSFERASE, MITOCHONDRIAL"/>
    <property type="match status" value="1"/>
</dbReference>
<dbReference type="InterPro" id="IPR017860">
    <property type="entry name" value="Peptidase_M22_CS"/>
</dbReference>
<dbReference type="Gene3D" id="3.30.420.40">
    <property type="match status" value="2"/>
</dbReference>
<keyword evidence="1 7" id="KW-0808">Transferase</keyword>
<keyword evidence="4 7" id="KW-0408">Iron</keyword>
<evidence type="ECO:0000313" key="10">
    <source>
        <dbReference type="Proteomes" id="UP001060012"/>
    </source>
</evidence>
<comment type="catalytic activity">
    <reaction evidence="6 7">
        <text>L-threonylcarbamoyladenylate + adenosine(37) in tRNA = N(6)-L-threonylcarbamoyladenosine(37) in tRNA + AMP + H(+)</text>
        <dbReference type="Rhea" id="RHEA:37059"/>
        <dbReference type="Rhea" id="RHEA-COMP:10162"/>
        <dbReference type="Rhea" id="RHEA-COMP:10163"/>
        <dbReference type="ChEBI" id="CHEBI:15378"/>
        <dbReference type="ChEBI" id="CHEBI:73682"/>
        <dbReference type="ChEBI" id="CHEBI:74411"/>
        <dbReference type="ChEBI" id="CHEBI:74418"/>
        <dbReference type="ChEBI" id="CHEBI:456215"/>
        <dbReference type="EC" id="2.3.1.234"/>
    </reaction>
</comment>
<keyword evidence="7" id="KW-0963">Cytoplasm</keyword>
<comment type="function">
    <text evidence="7">Required for the formation of a threonylcarbamoyl group on adenosine at position 37 (t(6)A37) in tRNAs that read codons beginning with adenine. Is involved in the transfer of the threonylcarbamoyl moiety of threonylcarbamoyl-AMP (TC-AMP) to the N6 group of A37, together with TsaE and TsaB. TsaD likely plays a direct catalytic role in this reaction.</text>
</comment>
<dbReference type="InterPro" id="IPR043129">
    <property type="entry name" value="ATPase_NBD"/>
</dbReference>
<evidence type="ECO:0000313" key="9">
    <source>
        <dbReference type="EMBL" id="UTJ06764.1"/>
    </source>
</evidence>
<evidence type="ECO:0000256" key="5">
    <source>
        <dbReference type="ARBA" id="ARBA00023315"/>
    </source>
</evidence>
<dbReference type="EC" id="2.3.1.234" evidence="7"/>
<reference evidence="9" key="1">
    <citation type="submission" date="2022-07" db="EMBL/GenBank/DDBJ databases">
        <title>Arcobacter roscoffensis sp. nov., a marine bacterium isolated from coastal seawater collected from Roscoff, France.</title>
        <authorList>
            <person name="Pascual J."/>
            <person name="Lepeaux C."/>
            <person name="Methner A."/>
            <person name="Overmann J."/>
        </authorList>
    </citation>
    <scope>NUCLEOTIDE SEQUENCE</scope>
    <source>
        <strain evidence="9">ARW1-2F2</strain>
    </source>
</reference>
<dbReference type="InterPro" id="IPR000905">
    <property type="entry name" value="Gcp-like_dom"/>
</dbReference>
<feature type="binding site" evidence="7">
    <location>
        <position position="276"/>
    </location>
    <ligand>
        <name>substrate</name>
    </ligand>
</feature>
<comment type="cofactor">
    <cofactor evidence="7">
        <name>Fe(2+)</name>
        <dbReference type="ChEBI" id="CHEBI:29033"/>
    </cofactor>
    <text evidence="7">Binds 1 Fe(2+) ion per subunit.</text>
</comment>
<proteinExistence type="inferred from homology"/>
<feature type="binding site" evidence="7">
    <location>
        <position position="179"/>
    </location>
    <ligand>
        <name>substrate</name>
    </ligand>
</feature>
<feature type="domain" description="Gcp-like" evidence="8">
    <location>
        <begin position="29"/>
        <end position="310"/>
    </location>
</feature>
<keyword evidence="5 7" id="KW-0012">Acyltransferase</keyword>
<dbReference type="NCBIfam" id="TIGR03723">
    <property type="entry name" value="T6A_TsaD_YgjD"/>
    <property type="match status" value="1"/>
</dbReference>
<feature type="binding site" evidence="7">
    <location>
        <position position="115"/>
    </location>
    <ligand>
        <name>Fe cation</name>
        <dbReference type="ChEBI" id="CHEBI:24875"/>
    </ligand>
</feature>
<feature type="binding site" evidence="7">
    <location>
        <position position="304"/>
    </location>
    <ligand>
        <name>Fe cation</name>
        <dbReference type="ChEBI" id="CHEBI:24875"/>
    </ligand>
</feature>
<name>A0ABY5E3N1_9BACT</name>
<dbReference type="InterPro" id="IPR022450">
    <property type="entry name" value="TsaD"/>
</dbReference>
<comment type="caution">
    <text evidence="7">Lacks conserved residue(s) required for the propagation of feature annotation.</text>
</comment>
<dbReference type="HAMAP" id="MF_01445">
    <property type="entry name" value="TsaD"/>
    <property type="match status" value="1"/>
</dbReference>
<accession>A0ABY5E3N1</accession>
<dbReference type="Proteomes" id="UP001060012">
    <property type="component" value="Chromosome"/>
</dbReference>
<sequence>MSKELILSIESSCDDSSIAITDINTLELVYHKKISQELQHSMYGGVVPELAARLHVEALPKILEECKEFFPLLKAIAVTNAPGLSVTLMEGVTMAKALSISLNLPLIAVNHLKGHIYSLFIEKQEVLPMTILLVSGGHTQIIEAKSLNDMNIIASTMDDSFGESFDKVAKMMGLGYPGGPVVQEYGLKGDENRFDFPVPLRQSPLIQFSYSGLKNAVRMQIEKLENQEGGITNQDKYDVCASFQKTAVSHIMQKLKKQFKKVVPENFAIVGGASANIHLRTQIEELCNKYKTNLHLSELKYCSDNAAMIGRVAVEQYKQNDFVNVNEIDVQTRLKGM</sequence>
<evidence type="ECO:0000256" key="6">
    <source>
        <dbReference type="ARBA" id="ARBA00048117"/>
    </source>
</evidence>
<dbReference type="InterPro" id="IPR017861">
    <property type="entry name" value="KAE1/TsaD"/>
</dbReference>
<feature type="binding site" evidence="7">
    <location>
        <position position="166"/>
    </location>
    <ligand>
        <name>substrate</name>
    </ligand>
</feature>
<evidence type="ECO:0000256" key="1">
    <source>
        <dbReference type="ARBA" id="ARBA00022679"/>
    </source>
</evidence>
<dbReference type="GO" id="GO:0061711">
    <property type="term" value="F:tRNA N(6)-L-threonylcarbamoyladenine synthase activity"/>
    <property type="evidence" value="ECO:0007669"/>
    <property type="project" value="UniProtKB-EC"/>
</dbReference>
<evidence type="ECO:0000256" key="4">
    <source>
        <dbReference type="ARBA" id="ARBA00023004"/>
    </source>
</evidence>
<organism evidence="9 10">
    <name type="scientific">Arcobacter roscoffensis</name>
    <dbReference type="NCBI Taxonomy" id="2961520"/>
    <lineage>
        <taxon>Bacteria</taxon>
        <taxon>Pseudomonadati</taxon>
        <taxon>Campylobacterota</taxon>
        <taxon>Epsilonproteobacteria</taxon>
        <taxon>Campylobacterales</taxon>
        <taxon>Arcobacteraceae</taxon>
        <taxon>Arcobacter</taxon>
    </lineage>
</organism>
<comment type="similarity">
    <text evidence="7">Belongs to the KAE1 / TsaD family.</text>
</comment>
<evidence type="ECO:0000256" key="2">
    <source>
        <dbReference type="ARBA" id="ARBA00022694"/>
    </source>
</evidence>
<dbReference type="NCBIfam" id="TIGR00329">
    <property type="entry name" value="gcp_kae1"/>
    <property type="match status" value="1"/>
</dbReference>
<dbReference type="Pfam" id="PF00814">
    <property type="entry name" value="TsaD"/>
    <property type="match status" value="1"/>
</dbReference>
<protein>
    <recommendedName>
        <fullName evidence="7">tRNA N6-adenosine threonylcarbamoyltransferase</fullName>
        <ecNumber evidence="7">2.3.1.234</ecNumber>
    </recommendedName>
    <alternativeName>
        <fullName evidence="7">N6-L-threonylcarbamoyladenine synthase</fullName>
        <shortName evidence="7">t(6)A synthase</shortName>
    </alternativeName>
    <alternativeName>
        <fullName evidence="7">t(6)A37 threonylcarbamoyladenosine biosynthesis protein TsaD</fullName>
    </alternativeName>
    <alternativeName>
        <fullName evidence="7">tRNA threonylcarbamoyladenosine biosynthesis protein TsaD</fullName>
    </alternativeName>
</protein>
<comment type="subcellular location">
    <subcellularLocation>
        <location evidence="7">Cytoplasm</location>
    </subcellularLocation>
</comment>
<dbReference type="RefSeq" id="WP_254576943.1">
    <property type="nucleotide sequence ID" value="NZ_CP100595.1"/>
</dbReference>
<dbReference type="SUPFAM" id="SSF53067">
    <property type="entry name" value="Actin-like ATPase domain"/>
    <property type="match status" value="2"/>
</dbReference>
<gene>
    <name evidence="7 9" type="primary">tsaD</name>
    <name evidence="9" type="ORF">NJU99_01325</name>
</gene>
<dbReference type="PROSITE" id="PS01016">
    <property type="entry name" value="GLYCOPROTEASE"/>
    <property type="match status" value="1"/>
</dbReference>